<dbReference type="SUPFAM" id="SSF54909">
    <property type="entry name" value="Dimeric alpha+beta barrel"/>
    <property type="match status" value="1"/>
</dbReference>
<evidence type="ECO:0000313" key="2">
    <source>
        <dbReference type="Proteomes" id="UP001501758"/>
    </source>
</evidence>
<protein>
    <submittedName>
        <fullName evidence="1">Uncharacterized protein</fullName>
    </submittedName>
</protein>
<organism evidence="1 2">
    <name type="scientific">Aquimarina litoralis</name>
    <dbReference type="NCBI Taxonomy" id="584605"/>
    <lineage>
        <taxon>Bacteria</taxon>
        <taxon>Pseudomonadati</taxon>
        <taxon>Bacteroidota</taxon>
        <taxon>Flavobacteriia</taxon>
        <taxon>Flavobacteriales</taxon>
        <taxon>Flavobacteriaceae</taxon>
        <taxon>Aquimarina</taxon>
    </lineage>
</organism>
<name>A0ABN1IJE6_9FLAO</name>
<reference evidence="1 2" key="1">
    <citation type="journal article" date="2019" name="Int. J. Syst. Evol. Microbiol.">
        <title>The Global Catalogue of Microorganisms (GCM) 10K type strain sequencing project: providing services to taxonomists for standard genome sequencing and annotation.</title>
        <authorList>
            <consortium name="The Broad Institute Genomics Platform"/>
            <consortium name="The Broad Institute Genome Sequencing Center for Infectious Disease"/>
            <person name="Wu L."/>
            <person name="Ma J."/>
        </authorList>
    </citation>
    <scope>NUCLEOTIDE SEQUENCE [LARGE SCALE GENOMIC DNA]</scope>
    <source>
        <strain evidence="1 2">JCM 15974</strain>
    </source>
</reference>
<keyword evidence="2" id="KW-1185">Reference proteome</keyword>
<sequence>MTLTQKERTLVNLKFKTTLPIEELEKISTERKRILKKTKGLISFFCYTNDETKTIGGIFIFESLILANQYVGKFLTDGLGPKYGVIPMTLKIDIGSIKEEIIGENFDIQNIRE</sequence>
<dbReference type="RefSeq" id="WP_343911021.1">
    <property type="nucleotide sequence ID" value="NZ_BAAAGE010000001.1"/>
</dbReference>
<dbReference type="EMBL" id="BAAAGE010000001">
    <property type="protein sequence ID" value="GAA0715344.1"/>
    <property type="molecule type" value="Genomic_DNA"/>
</dbReference>
<dbReference type="InterPro" id="IPR011008">
    <property type="entry name" value="Dimeric_a/b-barrel"/>
</dbReference>
<comment type="caution">
    <text evidence="1">The sequence shown here is derived from an EMBL/GenBank/DDBJ whole genome shotgun (WGS) entry which is preliminary data.</text>
</comment>
<evidence type="ECO:0000313" key="1">
    <source>
        <dbReference type="EMBL" id="GAA0715344.1"/>
    </source>
</evidence>
<dbReference type="Gene3D" id="3.30.70.100">
    <property type="match status" value="1"/>
</dbReference>
<dbReference type="Proteomes" id="UP001501758">
    <property type="component" value="Unassembled WGS sequence"/>
</dbReference>
<proteinExistence type="predicted"/>
<accession>A0ABN1IJE6</accession>
<gene>
    <name evidence="1" type="ORF">GCM10009430_09670</name>
</gene>